<name>A0A154KYK0_9PROT</name>
<protein>
    <submittedName>
        <fullName evidence="1">Uncharacterized protein</fullName>
    </submittedName>
</protein>
<dbReference type="Proteomes" id="UP000219068">
    <property type="component" value="Unassembled WGS sequence"/>
</dbReference>
<evidence type="ECO:0000313" key="3">
    <source>
        <dbReference type="Proteomes" id="UP000219068"/>
    </source>
</evidence>
<dbReference type="EMBL" id="OBMM01000001">
    <property type="protein sequence ID" value="SOB96950.1"/>
    <property type="molecule type" value="Genomic_DNA"/>
</dbReference>
<dbReference type="RefSeq" id="WP_062951627.1">
    <property type="nucleotide sequence ID" value="NZ_JALLPZ010000001.1"/>
</dbReference>
<evidence type="ECO:0000313" key="1">
    <source>
        <dbReference type="EMBL" id="RCK51925.1"/>
    </source>
</evidence>
<dbReference type="Proteomes" id="UP000252266">
    <property type="component" value="Unassembled WGS sequence"/>
</dbReference>
<proteinExistence type="predicted"/>
<evidence type="ECO:0000313" key="4">
    <source>
        <dbReference type="Proteomes" id="UP000252266"/>
    </source>
</evidence>
<organism evidence="1 4">
    <name type="scientific">Thalassospira xiamenensis</name>
    <dbReference type="NCBI Taxonomy" id="220697"/>
    <lineage>
        <taxon>Bacteria</taxon>
        <taxon>Pseudomonadati</taxon>
        <taxon>Pseudomonadota</taxon>
        <taxon>Alphaproteobacteria</taxon>
        <taxon>Rhodospirillales</taxon>
        <taxon>Thalassospiraceae</taxon>
        <taxon>Thalassospira</taxon>
    </lineage>
</organism>
<reference evidence="2 3" key="2">
    <citation type="submission" date="2017-08" db="EMBL/GenBank/DDBJ databases">
        <authorList>
            <person name="de Groot N.N."/>
        </authorList>
    </citation>
    <scope>NUCLEOTIDE SEQUENCE [LARGE SCALE GENOMIC DNA]</scope>
    <source>
        <strain evidence="2 3">USBA 78</strain>
    </source>
</reference>
<dbReference type="AlphaFoldDB" id="A0A154KYK0"/>
<evidence type="ECO:0000313" key="2">
    <source>
        <dbReference type="EMBL" id="SOB96950.1"/>
    </source>
</evidence>
<reference evidence="1 4" key="1">
    <citation type="submission" date="2014-07" db="EMBL/GenBank/DDBJ databases">
        <title>Draft genome sequence of Thalassospira xiamenensis IB13.</title>
        <authorList>
            <person name="Lai Q."/>
            <person name="Shao Z."/>
        </authorList>
    </citation>
    <scope>NUCLEOTIDE SEQUENCE [LARGE SCALE GENOMIC DNA]</scope>
    <source>
        <strain evidence="1 4">IB13</strain>
    </source>
</reference>
<sequence>MLNMTHRDNPVTRAYSTQITHRTGPHIGRVDDYVRALKSIEISSCERDMLRAHAKAPGREITGNQLANTIGHFGSRIGNKKYGKLARKIAAAAELPTCKSDVSDYLAAVFTLADGAQQNSEDWHWVMHEEVVEALKKTRIV</sequence>
<accession>A0A154KYK0</accession>
<dbReference type="EMBL" id="JPWJ01000002">
    <property type="protein sequence ID" value="RCK51925.1"/>
    <property type="molecule type" value="Genomic_DNA"/>
</dbReference>
<gene>
    <name evidence="2" type="ORF">SAMN05428964_1012026</name>
    <name evidence="1" type="ORF">TH44_05780</name>
</gene>